<sequence>MREAVLEFRRDLATRSFVTWSEIRREAALLGFYSLEAVREGEVTLEIRSWKRGELLAVVDLFHDPLFLAEEEVWLKAGEEDQEEGGLV</sequence>
<dbReference type="AlphaFoldDB" id="A0A7C5VG30"/>
<organism evidence="1">
    <name type="scientific">Thermus caliditerrae</name>
    <dbReference type="NCBI Taxonomy" id="1330700"/>
    <lineage>
        <taxon>Bacteria</taxon>
        <taxon>Thermotogati</taxon>
        <taxon>Deinococcota</taxon>
        <taxon>Deinococci</taxon>
        <taxon>Thermales</taxon>
        <taxon>Thermaceae</taxon>
        <taxon>Thermus</taxon>
    </lineage>
</organism>
<name>A0A7C5VG30_9DEIN</name>
<protein>
    <submittedName>
        <fullName evidence="1">Uncharacterized protein</fullName>
    </submittedName>
</protein>
<dbReference type="EMBL" id="DRXE01000162">
    <property type="protein sequence ID" value="HHM67909.1"/>
    <property type="molecule type" value="Genomic_DNA"/>
</dbReference>
<accession>A0A7C5VG30</accession>
<reference evidence="1" key="1">
    <citation type="journal article" date="2020" name="mSystems">
        <title>Genome- and Community-Level Interaction Insights into Carbon Utilization and Element Cycling Functions of Hydrothermarchaeota in Hydrothermal Sediment.</title>
        <authorList>
            <person name="Zhou Z."/>
            <person name="Liu Y."/>
            <person name="Xu W."/>
            <person name="Pan J."/>
            <person name="Luo Z.H."/>
            <person name="Li M."/>
        </authorList>
    </citation>
    <scope>NUCLEOTIDE SEQUENCE [LARGE SCALE GENOMIC DNA]</scope>
    <source>
        <strain evidence="1">SpSt-1071</strain>
    </source>
</reference>
<proteinExistence type="predicted"/>
<comment type="caution">
    <text evidence="1">The sequence shown here is derived from an EMBL/GenBank/DDBJ whole genome shotgun (WGS) entry which is preliminary data.</text>
</comment>
<evidence type="ECO:0000313" key="1">
    <source>
        <dbReference type="EMBL" id="HHM67909.1"/>
    </source>
</evidence>
<gene>
    <name evidence="1" type="ORF">ENM28_04210</name>
</gene>